<evidence type="ECO:0000313" key="3">
    <source>
        <dbReference type="EnsemblMetazoa" id="CapteP207499"/>
    </source>
</evidence>
<keyword evidence="4" id="KW-1185">Reference proteome</keyword>
<feature type="compositionally biased region" description="Basic and acidic residues" evidence="1">
    <location>
        <begin position="71"/>
        <end position="80"/>
    </location>
</feature>
<feature type="compositionally biased region" description="Low complexity" evidence="1">
    <location>
        <begin position="52"/>
        <end position="63"/>
    </location>
</feature>
<evidence type="ECO:0000313" key="2">
    <source>
        <dbReference type="EMBL" id="ELU09267.1"/>
    </source>
</evidence>
<protein>
    <submittedName>
        <fullName evidence="2 3">Uncharacterized protein</fullName>
    </submittedName>
</protein>
<gene>
    <name evidence="2" type="ORF">CAPTEDRAFT_207499</name>
</gene>
<dbReference type="EMBL" id="AMQN01041822">
    <property type="status" value="NOT_ANNOTATED_CDS"/>
    <property type="molecule type" value="Genomic_DNA"/>
</dbReference>
<accession>R7UZ86</accession>
<feature type="region of interest" description="Disordered" evidence="1">
    <location>
        <begin position="1"/>
        <end position="198"/>
    </location>
</feature>
<dbReference type="EnsemblMetazoa" id="CapteT207499">
    <property type="protein sequence ID" value="CapteP207499"/>
    <property type="gene ID" value="CapteG207499"/>
</dbReference>
<name>R7UZ86_CAPTE</name>
<feature type="compositionally biased region" description="Basic and acidic residues" evidence="1">
    <location>
        <begin position="100"/>
        <end position="122"/>
    </location>
</feature>
<sequence>MMLNDGPEEVDDESIHRLEGSMTGGGGLVIMKKGLDKGSNSEPHTFKRPVMPSTSPSGSLLGLDKLAAAKRLKDEEEQSNKRSKVMSYTGEEEEVEEEESVRRHSEKNIKERHYRNAGDETPSHPGGVSDEFRRRDKDRRERGVHATSKEKKDRGRDSHRRRERHRRSDRDRGTRDWEQTPSSHSGEDELRTPKVHGK</sequence>
<feature type="compositionally biased region" description="Basic and acidic residues" evidence="1">
    <location>
        <begin position="130"/>
        <end position="156"/>
    </location>
</feature>
<feature type="compositionally biased region" description="Basic and acidic residues" evidence="1">
    <location>
        <begin position="166"/>
        <end position="178"/>
    </location>
</feature>
<dbReference type="OMA" id="NGWETPK"/>
<reference evidence="2 4" key="2">
    <citation type="journal article" date="2013" name="Nature">
        <title>Insights into bilaterian evolution from three spiralian genomes.</title>
        <authorList>
            <person name="Simakov O."/>
            <person name="Marletaz F."/>
            <person name="Cho S.J."/>
            <person name="Edsinger-Gonzales E."/>
            <person name="Havlak P."/>
            <person name="Hellsten U."/>
            <person name="Kuo D.H."/>
            <person name="Larsson T."/>
            <person name="Lv J."/>
            <person name="Arendt D."/>
            <person name="Savage R."/>
            <person name="Osoegawa K."/>
            <person name="de Jong P."/>
            <person name="Grimwood J."/>
            <person name="Chapman J.A."/>
            <person name="Shapiro H."/>
            <person name="Aerts A."/>
            <person name="Otillar R.P."/>
            <person name="Terry A.Y."/>
            <person name="Boore J.L."/>
            <person name="Grigoriev I.V."/>
            <person name="Lindberg D.R."/>
            <person name="Seaver E.C."/>
            <person name="Weisblat D.A."/>
            <person name="Putnam N.H."/>
            <person name="Rokhsar D.S."/>
        </authorList>
    </citation>
    <scope>NUCLEOTIDE SEQUENCE</scope>
    <source>
        <strain evidence="2 4">I ESC-2004</strain>
    </source>
</reference>
<reference evidence="3" key="3">
    <citation type="submission" date="2015-06" db="UniProtKB">
        <authorList>
            <consortium name="EnsemblMetazoa"/>
        </authorList>
    </citation>
    <scope>IDENTIFICATION</scope>
</reference>
<dbReference type="HOGENOM" id="CLU_119350_0_0_1"/>
<evidence type="ECO:0000256" key="1">
    <source>
        <dbReference type="SAM" id="MobiDB-lite"/>
    </source>
</evidence>
<feature type="non-terminal residue" evidence="2">
    <location>
        <position position="198"/>
    </location>
</feature>
<evidence type="ECO:0000313" key="4">
    <source>
        <dbReference type="Proteomes" id="UP000014760"/>
    </source>
</evidence>
<dbReference type="STRING" id="283909.R7UZ86"/>
<dbReference type="EMBL" id="KB298388">
    <property type="protein sequence ID" value="ELU09267.1"/>
    <property type="molecule type" value="Genomic_DNA"/>
</dbReference>
<feature type="compositionally biased region" description="Acidic residues" evidence="1">
    <location>
        <begin position="90"/>
        <end position="99"/>
    </location>
</feature>
<dbReference type="Proteomes" id="UP000014760">
    <property type="component" value="Unassembled WGS sequence"/>
</dbReference>
<proteinExistence type="predicted"/>
<organism evidence="2">
    <name type="scientific">Capitella teleta</name>
    <name type="common">Polychaete worm</name>
    <dbReference type="NCBI Taxonomy" id="283909"/>
    <lineage>
        <taxon>Eukaryota</taxon>
        <taxon>Metazoa</taxon>
        <taxon>Spiralia</taxon>
        <taxon>Lophotrochozoa</taxon>
        <taxon>Annelida</taxon>
        <taxon>Polychaeta</taxon>
        <taxon>Sedentaria</taxon>
        <taxon>Scolecida</taxon>
        <taxon>Capitellidae</taxon>
        <taxon>Capitella</taxon>
    </lineage>
</organism>
<reference evidence="4" key="1">
    <citation type="submission" date="2012-12" db="EMBL/GenBank/DDBJ databases">
        <authorList>
            <person name="Hellsten U."/>
            <person name="Grimwood J."/>
            <person name="Chapman J.A."/>
            <person name="Shapiro H."/>
            <person name="Aerts A."/>
            <person name="Otillar R.P."/>
            <person name="Terry A.Y."/>
            <person name="Boore J.L."/>
            <person name="Simakov O."/>
            <person name="Marletaz F."/>
            <person name="Cho S.-J."/>
            <person name="Edsinger-Gonzales E."/>
            <person name="Havlak P."/>
            <person name="Kuo D.-H."/>
            <person name="Larsson T."/>
            <person name="Lv J."/>
            <person name="Arendt D."/>
            <person name="Savage R."/>
            <person name="Osoegawa K."/>
            <person name="de Jong P."/>
            <person name="Lindberg D.R."/>
            <person name="Seaver E.C."/>
            <person name="Weisblat D.A."/>
            <person name="Putnam N.H."/>
            <person name="Grigoriev I.V."/>
            <person name="Rokhsar D.S."/>
        </authorList>
    </citation>
    <scope>NUCLEOTIDE SEQUENCE</scope>
    <source>
        <strain evidence="4">I ESC-2004</strain>
    </source>
</reference>
<feature type="compositionally biased region" description="Acidic residues" evidence="1">
    <location>
        <begin position="1"/>
        <end position="12"/>
    </location>
</feature>
<dbReference type="AlphaFoldDB" id="R7UZ86"/>